<organism evidence="1 2">
    <name type="scientific">Streptomyces thermoalcalitolerans</name>
    <dbReference type="NCBI Taxonomy" id="65605"/>
    <lineage>
        <taxon>Bacteria</taxon>
        <taxon>Bacillati</taxon>
        <taxon>Actinomycetota</taxon>
        <taxon>Actinomycetes</taxon>
        <taxon>Kitasatosporales</taxon>
        <taxon>Streptomycetaceae</taxon>
        <taxon>Streptomyces</taxon>
    </lineage>
</organism>
<name>A0ABN1PGB8_9ACTN</name>
<sequence length="89" mass="10199">MTPSTPTGPYADVPTTVVYDTFAETAARLTAHYTRLSDTAATPEEREQWWNKVLQLRDTRRAVPAHDRDQLIAHIQRWQAELARLGDHD</sequence>
<evidence type="ECO:0000313" key="1">
    <source>
        <dbReference type="EMBL" id="GAA0927787.1"/>
    </source>
</evidence>
<dbReference type="EMBL" id="BAAAHG010000058">
    <property type="protein sequence ID" value="GAA0927787.1"/>
    <property type="molecule type" value="Genomic_DNA"/>
</dbReference>
<protein>
    <submittedName>
        <fullName evidence="1">Uncharacterized protein</fullName>
    </submittedName>
</protein>
<proteinExistence type="predicted"/>
<dbReference type="RefSeq" id="WP_344053619.1">
    <property type="nucleotide sequence ID" value="NZ_BAAAHG010000058.1"/>
</dbReference>
<keyword evidence="2" id="KW-1185">Reference proteome</keyword>
<evidence type="ECO:0000313" key="2">
    <source>
        <dbReference type="Proteomes" id="UP001501005"/>
    </source>
</evidence>
<comment type="caution">
    <text evidence="1">The sequence shown here is derived from an EMBL/GenBank/DDBJ whole genome shotgun (WGS) entry which is preliminary data.</text>
</comment>
<gene>
    <name evidence="1" type="ORF">GCM10009549_50010</name>
</gene>
<accession>A0ABN1PGB8</accession>
<dbReference type="Proteomes" id="UP001501005">
    <property type="component" value="Unassembled WGS sequence"/>
</dbReference>
<reference evidence="1 2" key="1">
    <citation type="journal article" date="2019" name="Int. J. Syst. Evol. Microbiol.">
        <title>The Global Catalogue of Microorganisms (GCM) 10K type strain sequencing project: providing services to taxonomists for standard genome sequencing and annotation.</title>
        <authorList>
            <consortium name="The Broad Institute Genomics Platform"/>
            <consortium name="The Broad Institute Genome Sequencing Center for Infectious Disease"/>
            <person name="Wu L."/>
            <person name="Ma J."/>
        </authorList>
    </citation>
    <scope>NUCLEOTIDE SEQUENCE [LARGE SCALE GENOMIC DNA]</scope>
    <source>
        <strain evidence="1 2">JCM 10673</strain>
    </source>
</reference>